<organism evidence="1">
    <name type="scientific">marine metagenome</name>
    <dbReference type="NCBI Taxonomy" id="408172"/>
    <lineage>
        <taxon>unclassified sequences</taxon>
        <taxon>metagenomes</taxon>
        <taxon>ecological metagenomes</taxon>
    </lineage>
</organism>
<sequence>MESMRVHGPWAEPGSLNLPGMESRCTSMARIDASGTTSLIIRHNGVAGPH</sequence>
<name>A0A382A3B6_9ZZZZ</name>
<dbReference type="AlphaFoldDB" id="A0A382A3B6"/>
<evidence type="ECO:0000313" key="1">
    <source>
        <dbReference type="EMBL" id="SVA96000.1"/>
    </source>
</evidence>
<proteinExistence type="predicted"/>
<reference evidence="1" key="1">
    <citation type="submission" date="2018-05" db="EMBL/GenBank/DDBJ databases">
        <authorList>
            <person name="Lanie J.A."/>
            <person name="Ng W.-L."/>
            <person name="Kazmierczak K.M."/>
            <person name="Andrzejewski T.M."/>
            <person name="Davidsen T.M."/>
            <person name="Wayne K.J."/>
            <person name="Tettelin H."/>
            <person name="Glass J.I."/>
            <person name="Rusch D."/>
            <person name="Podicherti R."/>
            <person name="Tsui H.-C.T."/>
            <person name="Winkler M.E."/>
        </authorList>
    </citation>
    <scope>NUCLEOTIDE SEQUENCE</scope>
</reference>
<gene>
    <name evidence="1" type="ORF">METZ01_LOCUS148854</name>
</gene>
<protein>
    <submittedName>
        <fullName evidence="1">Uncharacterized protein</fullName>
    </submittedName>
</protein>
<accession>A0A382A3B6</accession>
<dbReference type="EMBL" id="UINC01023738">
    <property type="protein sequence ID" value="SVA96000.1"/>
    <property type="molecule type" value="Genomic_DNA"/>
</dbReference>